<protein>
    <submittedName>
        <fullName evidence="6">Alcohol dehydrogenase</fullName>
    </submittedName>
</protein>
<evidence type="ECO:0000256" key="4">
    <source>
        <dbReference type="RuleBase" id="RU361277"/>
    </source>
</evidence>
<dbReference type="CDD" id="cd08239">
    <property type="entry name" value="THR_DH_like"/>
    <property type="match status" value="1"/>
</dbReference>
<dbReference type="PANTHER" id="PTHR43401">
    <property type="entry name" value="L-THREONINE 3-DEHYDROGENASE"/>
    <property type="match status" value="1"/>
</dbReference>
<dbReference type="InterPro" id="IPR002328">
    <property type="entry name" value="ADH_Zn_CS"/>
</dbReference>
<dbReference type="InterPro" id="IPR020843">
    <property type="entry name" value="ER"/>
</dbReference>
<dbReference type="Pfam" id="PF00107">
    <property type="entry name" value="ADH_zinc_N"/>
    <property type="match status" value="1"/>
</dbReference>
<dbReference type="PROSITE" id="PS00059">
    <property type="entry name" value="ADH_ZINC"/>
    <property type="match status" value="1"/>
</dbReference>
<organism evidence="6 7">
    <name type="scientific">Paenibacillus abyssi</name>
    <dbReference type="NCBI Taxonomy" id="1340531"/>
    <lineage>
        <taxon>Bacteria</taxon>
        <taxon>Bacillati</taxon>
        <taxon>Bacillota</taxon>
        <taxon>Bacilli</taxon>
        <taxon>Bacillales</taxon>
        <taxon>Paenibacillaceae</taxon>
        <taxon>Paenibacillus</taxon>
    </lineage>
</organism>
<gene>
    <name evidence="6" type="ORF">GCM10010916_17980</name>
</gene>
<evidence type="ECO:0000256" key="2">
    <source>
        <dbReference type="ARBA" id="ARBA00022833"/>
    </source>
</evidence>
<dbReference type="SUPFAM" id="SSF51735">
    <property type="entry name" value="NAD(P)-binding Rossmann-fold domains"/>
    <property type="match status" value="1"/>
</dbReference>
<dbReference type="Gene3D" id="3.40.50.720">
    <property type="entry name" value="NAD(P)-binding Rossmann-like Domain"/>
    <property type="match status" value="1"/>
</dbReference>
<dbReference type="SUPFAM" id="SSF50129">
    <property type="entry name" value="GroES-like"/>
    <property type="match status" value="1"/>
</dbReference>
<dbReference type="InterPro" id="IPR013154">
    <property type="entry name" value="ADH-like_N"/>
</dbReference>
<dbReference type="GO" id="GO:0016491">
    <property type="term" value="F:oxidoreductase activity"/>
    <property type="evidence" value="ECO:0007669"/>
    <property type="project" value="UniProtKB-KW"/>
</dbReference>
<dbReference type="InterPro" id="IPR011032">
    <property type="entry name" value="GroES-like_sf"/>
</dbReference>
<keyword evidence="2 4" id="KW-0862">Zinc</keyword>
<comment type="caution">
    <text evidence="6">The sequence shown here is derived from an EMBL/GenBank/DDBJ whole genome shotgun (WGS) entry which is preliminary data.</text>
</comment>
<evidence type="ECO:0000259" key="5">
    <source>
        <dbReference type="SMART" id="SM00829"/>
    </source>
</evidence>
<dbReference type="Gene3D" id="3.90.180.10">
    <property type="entry name" value="Medium-chain alcohol dehydrogenases, catalytic domain"/>
    <property type="match status" value="1"/>
</dbReference>
<dbReference type="EMBL" id="BMGR01000005">
    <property type="protein sequence ID" value="GGG01248.1"/>
    <property type="molecule type" value="Genomic_DNA"/>
</dbReference>
<name>A0A917CYM4_9BACL</name>
<dbReference type="SMART" id="SM00829">
    <property type="entry name" value="PKS_ER"/>
    <property type="match status" value="1"/>
</dbReference>
<sequence length="342" mass="36854">MRAVIFPGNKQIEIRDVPVPSPKQGEVLVRLKASAICRSDMSLYYGNPVVGGDHAGSGSIIPGHEPCGVVEALGDGVRNLKVGDRVAVYLAIGCGTCPHCLAGYTMFCKGWKCVGFDVHGGDADFMAVPEENCMIIPDEMSFEVGAVITDAIGTLYHAQKRLGISGRDTVAVFGMGPMGGAGVLLARAAGAKVIAIDVIDHRLELAKELGADTVLNGKETDVVGTLLELTGGVGIDAFIDCSGSSICHNQALDALRPHGRGAFVGESRESTIKPSEQFIRKQITVMGSWYFPKQEFKEITEFVVKHNIPVEKLITHRFSIDEAETAFRMFDERKTEKAVFIW</sequence>
<evidence type="ECO:0000313" key="6">
    <source>
        <dbReference type="EMBL" id="GGG01248.1"/>
    </source>
</evidence>
<comment type="cofactor">
    <cofactor evidence="4">
        <name>Zn(2+)</name>
        <dbReference type="ChEBI" id="CHEBI:29105"/>
    </cofactor>
</comment>
<dbReference type="GO" id="GO:0008270">
    <property type="term" value="F:zinc ion binding"/>
    <property type="evidence" value="ECO:0007669"/>
    <property type="project" value="InterPro"/>
</dbReference>
<comment type="similarity">
    <text evidence="4">Belongs to the zinc-containing alcohol dehydrogenase family.</text>
</comment>
<evidence type="ECO:0000313" key="7">
    <source>
        <dbReference type="Proteomes" id="UP000644756"/>
    </source>
</evidence>
<reference evidence="6" key="2">
    <citation type="submission" date="2020-09" db="EMBL/GenBank/DDBJ databases">
        <authorList>
            <person name="Sun Q."/>
            <person name="Zhou Y."/>
        </authorList>
    </citation>
    <scope>NUCLEOTIDE SEQUENCE</scope>
    <source>
        <strain evidence="6">CGMCC 1.12987</strain>
    </source>
</reference>
<accession>A0A917CYM4</accession>
<dbReference type="AlphaFoldDB" id="A0A917CYM4"/>
<dbReference type="PANTHER" id="PTHR43401:SF2">
    <property type="entry name" value="L-THREONINE 3-DEHYDROGENASE"/>
    <property type="match status" value="1"/>
</dbReference>
<reference evidence="6" key="1">
    <citation type="journal article" date="2014" name="Int. J. Syst. Evol. Microbiol.">
        <title>Complete genome sequence of Corynebacterium casei LMG S-19264T (=DSM 44701T), isolated from a smear-ripened cheese.</title>
        <authorList>
            <consortium name="US DOE Joint Genome Institute (JGI-PGF)"/>
            <person name="Walter F."/>
            <person name="Albersmeier A."/>
            <person name="Kalinowski J."/>
            <person name="Ruckert C."/>
        </authorList>
    </citation>
    <scope>NUCLEOTIDE SEQUENCE</scope>
    <source>
        <strain evidence="6">CGMCC 1.12987</strain>
    </source>
</reference>
<dbReference type="RefSeq" id="WP_188530727.1">
    <property type="nucleotide sequence ID" value="NZ_BMGR01000005.1"/>
</dbReference>
<dbReference type="InterPro" id="IPR013149">
    <property type="entry name" value="ADH-like_C"/>
</dbReference>
<dbReference type="Pfam" id="PF08240">
    <property type="entry name" value="ADH_N"/>
    <property type="match status" value="1"/>
</dbReference>
<dbReference type="Proteomes" id="UP000644756">
    <property type="component" value="Unassembled WGS sequence"/>
</dbReference>
<dbReference type="InterPro" id="IPR036291">
    <property type="entry name" value="NAD(P)-bd_dom_sf"/>
</dbReference>
<keyword evidence="7" id="KW-1185">Reference proteome</keyword>
<keyword evidence="1 4" id="KW-0479">Metal-binding</keyword>
<evidence type="ECO:0000256" key="3">
    <source>
        <dbReference type="ARBA" id="ARBA00023002"/>
    </source>
</evidence>
<feature type="domain" description="Enoyl reductase (ER)" evidence="5">
    <location>
        <begin position="8"/>
        <end position="340"/>
    </location>
</feature>
<evidence type="ECO:0000256" key="1">
    <source>
        <dbReference type="ARBA" id="ARBA00022723"/>
    </source>
</evidence>
<proteinExistence type="inferred from homology"/>
<dbReference type="InterPro" id="IPR050129">
    <property type="entry name" value="Zn_alcohol_dh"/>
</dbReference>
<keyword evidence="3" id="KW-0560">Oxidoreductase</keyword>